<evidence type="ECO:0000256" key="9">
    <source>
        <dbReference type="ARBA" id="ARBA00048350"/>
    </source>
</evidence>
<keyword evidence="5 10" id="KW-0479">Metal-binding</keyword>
<dbReference type="NCBIfam" id="TIGR03447">
    <property type="entry name" value="mycothiol_MshC"/>
    <property type="match status" value="1"/>
</dbReference>
<comment type="similarity">
    <text evidence="2 10">Belongs to the class-I aminoacyl-tRNA synthetase family. MshC subfamily.</text>
</comment>
<feature type="short sequence motif" description="'ERGGDP' region" evidence="10">
    <location>
        <begin position="183"/>
        <end position="188"/>
    </location>
</feature>
<dbReference type="Gene3D" id="3.40.50.620">
    <property type="entry name" value="HUPs"/>
    <property type="match status" value="1"/>
</dbReference>
<evidence type="ECO:0000256" key="7">
    <source>
        <dbReference type="ARBA" id="ARBA00022833"/>
    </source>
</evidence>
<feature type="binding site" evidence="10">
    <location>
        <position position="43"/>
    </location>
    <ligand>
        <name>Zn(2+)</name>
        <dbReference type="ChEBI" id="CHEBI:29105"/>
    </ligand>
</feature>
<gene>
    <name evidence="10 13" type="primary">mshC</name>
    <name evidence="13" type="ORF">GCM10012285_48900</name>
</gene>
<dbReference type="PANTHER" id="PTHR10890:SF3">
    <property type="entry name" value="CYSTEINE--TRNA LIGASE, CYTOPLASMIC"/>
    <property type="match status" value="1"/>
</dbReference>
<evidence type="ECO:0000256" key="8">
    <source>
        <dbReference type="ARBA" id="ARBA00022840"/>
    </source>
</evidence>
<dbReference type="InterPro" id="IPR024909">
    <property type="entry name" value="Cys-tRNA/MSH_ligase"/>
</dbReference>
<comment type="cofactor">
    <cofactor evidence="10">
        <name>Zn(2+)</name>
        <dbReference type="ChEBI" id="CHEBI:29105"/>
    </cofactor>
    <text evidence="10">Binds 1 zinc ion per subunit.</text>
</comment>
<comment type="caution">
    <text evidence="13">The sequence shown here is derived from an EMBL/GenBank/DDBJ whole genome shotgun (WGS) entry which is preliminary data.</text>
</comment>
<comment type="subunit">
    <text evidence="3 10">Monomer.</text>
</comment>
<dbReference type="GeneID" id="301550580"/>
<feature type="binding site" evidence="10">
    <location>
        <begin position="43"/>
        <end position="46"/>
    </location>
    <ligand>
        <name>L-cysteinyl-5'-AMP</name>
        <dbReference type="ChEBI" id="CHEBI:144924"/>
    </ligand>
</feature>
<dbReference type="RefSeq" id="WP_189101433.1">
    <property type="nucleotide sequence ID" value="NZ_BMND01000024.1"/>
</dbReference>
<proteinExistence type="inferred from homology"/>
<dbReference type="InterPro" id="IPR032678">
    <property type="entry name" value="tRNA-synt_1_cat_dom"/>
</dbReference>
<reference evidence="14" key="1">
    <citation type="journal article" date="2019" name="Int. J. Syst. Evol. Microbiol.">
        <title>The Global Catalogue of Microorganisms (GCM) 10K type strain sequencing project: providing services to taxonomists for standard genome sequencing and annotation.</title>
        <authorList>
            <consortium name="The Broad Institute Genomics Platform"/>
            <consortium name="The Broad Institute Genome Sequencing Center for Infectious Disease"/>
            <person name="Wu L."/>
            <person name="Ma J."/>
        </authorList>
    </citation>
    <scope>NUCLEOTIDE SEQUENCE [LARGE SCALE GENOMIC DNA]</scope>
    <source>
        <strain evidence="14">CGMCC 4.7323</strain>
    </source>
</reference>
<evidence type="ECO:0000256" key="11">
    <source>
        <dbReference type="SAM" id="MobiDB-lite"/>
    </source>
</evidence>
<evidence type="ECO:0000256" key="1">
    <source>
        <dbReference type="ARBA" id="ARBA00003679"/>
    </source>
</evidence>
<feature type="binding site" evidence="10">
    <location>
        <position position="280"/>
    </location>
    <ligand>
        <name>L-cysteinyl-5'-AMP</name>
        <dbReference type="ChEBI" id="CHEBI:144924"/>
    </ligand>
</feature>
<sequence length="409" mass="44024">MHAWPASEVPALPGQGRDLRIHDTATGGRVTLAPGPVARIYVCGITPYDATHMGHAATYNAFDLVQRVWLDTKRQVHYVQNVTDVDDPLLERAVATGDDWTALAERETALFREDMTALRMLPPRHYIGAVEAIPGIVPLVERLREAGAAYELDGDIYFSVASDPHFGEVSRLDAEAMRLLSAERGGDPEREGKKNPLDPMLWMAARDGEPSWDGGSLGRGRPGWHIECVAIALDHLGMGFDVQGGGSDLAFPHHEMGASHAQALTGEHPFAKAYVHAGMVGLNGEKMSKSKGNLVFVSTVRREGTDPAAIRLALLAHHYRADWEWTDAVLEQAVERLARWRAAVSRPDGPSADALVEEIRTALADDLDSPAALAAVDRWAAAQQDGGGTDEGAPGLASRAVDALLGVAL</sequence>
<dbReference type="Proteomes" id="UP000600080">
    <property type="component" value="Unassembled WGS sequence"/>
</dbReference>
<evidence type="ECO:0000313" key="14">
    <source>
        <dbReference type="Proteomes" id="UP000600080"/>
    </source>
</evidence>
<evidence type="ECO:0000256" key="5">
    <source>
        <dbReference type="ARBA" id="ARBA00022723"/>
    </source>
</evidence>
<evidence type="ECO:0000313" key="13">
    <source>
        <dbReference type="EMBL" id="GGN55287.1"/>
    </source>
</evidence>
<accession>A0ABQ2JW48</accession>
<dbReference type="GO" id="GO:0016874">
    <property type="term" value="F:ligase activity"/>
    <property type="evidence" value="ECO:0007669"/>
    <property type="project" value="UniProtKB-KW"/>
</dbReference>
<feature type="short sequence motif" description="'HIGH' region" evidence="10">
    <location>
        <begin position="45"/>
        <end position="55"/>
    </location>
</feature>
<protein>
    <recommendedName>
        <fullName evidence="10">L-cysteine:1D-myo-inositol 2-amino-2-deoxy-alpha-D-glucopyranoside ligase</fullName>
        <shortName evidence="10">L-Cys:GlcN-Ins ligase</shortName>
        <ecNumber evidence="10">6.3.1.13</ecNumber>
    </recommendedName>
    <alternativeName>
        <fullName evidence="10">Mycothiol ligase</fullName>
        <shortName evidence="10">MSH ligase</shortName>
    </alternativeName>
</protein>
<feature type="region of interest" description="Disordered" evidence="11">
    <location>
        <begin position="1"/>
        <end position="20"/>
    </location>
</feature>
<evidence type="ECO:0000256" key="4">
    <source>
        <dbReference type="ARBA" id="ARBA00022598"/>
    </source>
</evidence>
<dbReference type="Gene3D" id="1.20.120.640">
    <property type="entry name" value="Anticodon-binding domain of a subclass of class I aminoacyl-tRNA synthetases"/>
    <property type="match status" value="1"/>
</dbReference>
<dbReference type="SUPFAM" id="SSF52374">
    <property type="entry name" value="Nucleotidylyl transferase"/>
    <property type="match status" value="1"/>
</dbReference>
<dbReference type="EC" id="6.3.1.13" evidence="10"/>
<feature type="binding site" evidence="10">
    <location>
        <position position="58"/>
    </location>
    <ligand>
        <name>L-cysteinyl-5'-AMP</name>
        <dbReference type="ChEBI" id="CHEBI:144924"/>
    </ligand>
</feature>
<feature type="binding site" evidence="10">
    <location>
        <position position="224"/>
    </location>
    <ligand>
        <name>L-cysteinyl-5'-AMP</name>
        <dbReference type="ChEBI" id="CHEBI:144924"/>
    </ligand>
</feature>
<keyword evidence="4 10" id="KW-0436">Ligase</keyword>
<keyword evidence="8 10" id="KW-0067">ATP-binding</keyword>
<evidence type="ECO:0000256" key="2">
    <source>
        <dbReference type="ARBA" id="ARBA00007723"/>
    </source>
</evidence>
<dbReference type="PANTHER" id="PTHR10890">
    <property type="entry name" value="CYSTEINYL-TRNA SYNTHETASE"/>
    <property type="match status" value="1"/>
</dbReference>
<keyword evidence="7 10" id="KW-0862">Zinc</keyword>
<feature type="binding site" evidence="10">
    <location>
        <begin position="81"/>
        <end position="83"/>
    </location>
    <ligand>
        <name>L-cysteinyl-5'-AMP</name>
        <dbReference type="ChEBI" id="CHEBI:144924"/>
    </ligand>
</feature>
<dbReference type="InterPro" id="IPR017812">
    <property type="entry name" value="Mycothiol_ligase_MshC"/>
</dbReference>
<keyword evidence="6 10" id="KW-0547">Nucleotide-binding</keyword>
<comment type="catalytic activity">
    <reaction evidence="9 10">
        <text>1D-myo-inositol 2-amino-2-deoxy-alpha-D-glucopyranoside + L-cysteine + ATP = 1D-myo-inositol 2-(L-cysteinylamino)-2-deoxy-alpha-D-glucopyranoside + AMP + diphosphate + H(+)</text>
        <dbReference type="Rhea" id="RHEA:26176"/>
        <dbReference type="ChEBI" id="CHEBI:15378"/>
        <dbReference type="ChEBI" id="CHEBI:30616"/>
        <dbReference type="ChEBI" id="CHEBI:33019"/>
        <dbReference type="ChEBI" id="CHEBI:35235"/>
        <dbReference type="ChEBI" id="CHEBI:58886"/>
        <dbReference type="ChEBI" id="CHEBI:58887"/>
        <dbReference type="ChEBI" id="CHEBI:456215"/>
        <dbReference type="EC" id="6.3.1.13"/>
    </reaction>
</comment>
<evidence type="ECO:0000256" key="6">
    <source>
        <dbReference type="ARBA" id="ARBA00022741"/>
    </source>
</evidence>
<name>A0ABQ2JW48_9ACTN</name>
<feature type="domain" description="tRNA synthetases class I catalytic" evidence="12">
    <location>
        <begin position="39"/>
        <end position="334"/>
    </location>
</feature>
<feature type="short sequence motif" description="'KMSKS' region" evidence="10">
    <location>
        <begin position="286"/>
        <end position="290"/>
    </location>
</feature>
<evidence type="ECO:0000256" key="10">
    <source>
        <dbReference type="HAMAP-Rule" id="MF_01697"/>
    </source>
</evidence>
<dbReference type="HAMAP" id="MF_01697">
    <property type="entry name" value="MshC"/>
    <property type="match status" value="1"/>
</dbReference>
<evidence type="ECO:0000259" key="12">
    <source>
        <dbReference type="Pfam" id="PF01406"/>
    </source>
</evidence>
<comment type="function">
    <text evidence="1 10">Catalyzes the ATP-dependent condensation of GlcN-Ins and L-cysteine to form L-Cys-GlcN-Ins.</text>
</comment>
<dbReference type="InterPro" id="IPR014729">
    <property type="entry name" value="Rossmann-like_a/b/a_fold"/>
</dbReference>
<evidence type="ECO:0000256" key="3">
    <source>
        <dbReference type="ARBA" id="ARBA00011245"/>
    </source>
</evidence>
<feature type="binding site" evidence="10">
    <location>
        <begin position="246"/>
        <end position="248"/>
    </location>
    <ligand>
        <name>L-cysteinyl-5'-AMP</name>
        <dbReference type="ChEBI" id="CHEBI:144924"/>
    </ligand>
</feature>
<organism evidence="13 14">
    <name type="scientific">Streptomyces kronopolitis</name>
    <dbReference type="NCBI Taxonomy" id="1612435"/>
    <lineage>
        <taxon>Bacteria</taxon>
        <taxon>Bacillati</taxon>
        <taxon>Actinomycetota</taxon>
        <taxon>Actinomycetes</taxon>
        <taxon>Kitasatosporales</taxon>
        <taxon>Streptomycetaceae</taxon>
        <taxon>Streptomyces</taxon>
    </lineage>
</organism>
<feature type="binding site" evidence="10">
    <location>
        <position position="253"/>
    </location>
    <ligand>
        <name>Zn(2+)</name>
        <dbReference type="ChEBI" id="CHEBI:29105"/>
    </ligand>
</feature>
<dbReference type="EMBL" id="BMND01000024">
    <property type="protein sequence ID" value="GGN55287.1"/>
    <property type="molecule type" value="Genomic_DNA"/>
</dbReference>
<dbReference type="PRINTS" id="PR00983">
    <property type="entry name" value="TRNASYNTHCYS"/>
</dbReference>
<dbReference type="CDD" id="cd07955">
    <property type="entry name" value="Anticodon_Ia_Cys_like"/>
    <property type="match status" value="1"/>
</dbReference>
<feature type="binding site" evidence="10">
    <location>
        <position position="228"/>
    </location>
    <ligand>
        <name>Zn(2+)</name>
        <dbReference type="ChEBI" id="CHEBI:29105"/>
    </ligand>
</feature>
<dbReference type="Pfam" id="PF01406">
    <property type="entry name" value="tRNA-synt_1e"/>
    <property type="match status" value="1"/>
</dbReference>
<keyword evidence="14" id="KW-1185">Reference proteome</keyword>